<feature type="compositionally biased region" description="Basic and acidic residues" evidence="1">
    <location>
        <begin position="1"/>
        <end position="10"/>
    </location>
</feature>
<name>A0A812M4F2_9DINO</name>
<organism evidence="2 3">
    <name type="scientific">Symbiodinium necroappetens</name>
    <dbReference type="NCBI Taxonomy" id="1628268"/>
    <lineage>
        <taxon>Eukaryota</taxon>
        <taxon>Sar</taxon>
        <taxon>Alveolata</taxon>
        <taxon>Dinophyceae</taxon>
        <taxon>Suessiales</taxon>
        <taxon>Symbiodiniaceae</taxon>
        <taxon>Symbiodinium</taxon>
    </lineage>
</organism>
<comment type="caution">
    <text evidence="2">The sequence shown here is derived from an EMBL/GenBank/DDBJ whole genome shotgun (WGS) entry which is preliminary data.</text>
</comment>
<evidence type="ECO:0000256" key="1">
    <source>
        <dbReference type="SAM" id="MobiDB-lite"/>
    </source>
</evidence>
<dbReference type="PANTHER" id="PTHR19446">
    <property type="entry name" value="REVERSE TRANSCRIPTASES"/>
    <property type="match status" value="1"/>
</dbReference>
<accession>A0A812M4F2</accession>
<feature type="region of interest" description="Disordered" evidence="1">
    <location>
        <begin position="1"/>
        <end position="66"/>
    </location>
</feature>
<reference evidence="2" key="1">
    <citation type="submission" date="2021-02" db="EMBL/GenBank/DDBJ databases">
        <authorList>
            <person name="Dougan E. K."/>
            <person name="Rhodes N."/>
            <person name="Thang M."/>
            <person name="Chan C."/>
        </authorList>
    </citation>
    <scope>NUCLEOTIDE SEQUENCE</scope>
</reference>
<gene>
    <name evidence="2" type="primary">pol</name>
    <name evidence="2" type="ORF">SNEC2469_LOCUS5665</name>
</gene>
<dbReference type="AlphaFoldDB" id="A0A812M4F2"/>
<evidence type="ECO:0000313" key="3">
    <source>
        <dbReference type="Proteomes" id="UP000601435"/>
    </source>
</evidence>
<dbReference type="Proteomes" id="UP000601435">
    <property type="component" value="Unassembled WGS sequence"/>
</dbReference>
<dbReference type="OrthoDB" id="447138at2759"/>
<proteinExistence type="predicted"/>
<evidence type="ECO:0000313" key="2">
    <source>
        <dbReference type="EMBL" id="CAE7256814.1"/>
    </source>
</evidence>
<dbReference type="EMBL" id="CAJNJA010010371">
    <property type="protein sequence ID" value="CAE7256814.1"/>
    <property type="molecule type" value="Genomic_DNA"/>
</dbReference>
<keyword evidence="3" id="KW-1185">Reference proteome</keyword>
<protein>
    <submittedName>
        <fullName evidence="2">Pol protein</fullName>
    </submittedName>
</protein>
<sequence length="660" mass="72408">MGDRLKDKSNKQRVQLGLDPTDVPVPIDEDGEEGVEGLPTSPGQKRAGVEMAGARKGSRTDGKGESKTITLDVDSLRALLREQSDELLGRQREQLDAAIGDLEGRTLARVEAVQDQVQGLTGRQVDLEGKVESLEKGLAELTDLVRNGGRAADVTTRDALDEKRKTTLVVGGWPKDSKRRLILHDLQQAIEALGLQGAITGEPFVTGPRRSVALVPMPKAPGESDQHHRDRMFGVVQKFSGSEVLTKDGAKLWCAFSKTQEQRIISGHAALLKRVVTAAGQAAGDLLDFEWKTGTTWSDEGMVGSACLPVPPGVDMRKVVVFEETTQKHWVDLTLLSRLTKRLVKETAQLVEEQKEVCTDGQNDILEFKVNGWNVGGCEISDLEQHFRDGCECSLSADSLLTLQELPRDKAGWSKQEWGLDTETVSGHYSVVHGRAEGRARVCKTPAAWKEGFAASQEGDPHQAVHDRLTQVYAGVPPLPNQGPPVGEVQGFTEEELDRALEQMQPGKSVGSDGTSKELLVGLCGLEGGKSLLLEFLTRVLTTQEIPEQWNVPLMILLPKLTQPLAPKDLRPISMSSAISKLFSRLLLNRCLTRLSLSTHAQCSGPGRQTSDYVFAIWRVLELEREWHRGLCVAKLDISKAFDTVSRERILDKPEAGRYT</sequence>